<sequence>MNRPIIPRRSVRKPVSMAVQCRTQSGLRDSGEIFDISAEGCCLQLAGLFLKVGARLILRPSGLEAFSGVVRWISGDFAGIEFDRPMYGPVVDHLALQHAARIEYRRA</sequence>
<evidence type="ECO:0000313" key="2">
    <source>
        <dbReference type="EMBL" id="MCJ2183803.1"/>
    </source>
</evidence>
<comment type="caution">
    <text evidence="2">The sequence shown here is derived from an EMBL/GenBank/DDBJ whole genome shotgun (WGS) entry which is preliminary data.</text>
</comment>
<feature type="domain" description="PilZ" evidence="1">
    <location>
        <begin position="8"/>
        <end position="83"/>
    </location>
</feature>
<dbReference type="EMBL" id="JALHLF010000062">
    <property type="protein sequence ID" value="MCJ2183803.1"/>
    <property type="molecule type" value="Genomic_DNA"/>
</dbReference>
<evidence type="ECO:0000313" key="3">
    <source>
        <dbReference type="Proteomes" id="UP001162881"/>
    </source>
</evidence>
<name>A0ABT0BFP1_9SPHN</name>
<reference evidence="2" key="1">
    <citation type="submission" date="2022-03" db="EMBL/GenBank/DDBJ databases">
        <title>Identification of a novel bacterium isolated from mangrove sediments.</title>
        <authorList>
            <person name="Pan X."/>
        </authorList>
    </citation>
    <scope>NUCLEOTIDE SEQUENCE</scope>
    <source>
        <strain evidence="2">B1949</strain>
    </source>
</reference>
<organism evidence="2 3">
    <name type="scientific">Novosphingobium organovorum</name>
    <dbReference type="NCBI Taxonomy" id="2930092"/>
    <lineage>
        <taxon>Bacteria</taxon>
        <taxon>Pseudomonadati</taxon>
        <taxon>Pseudomonadota</taxon>
        <taxon>Alphaproteobacteria</taxon>
        <taxon>Sphingomonadales</taxon>
        <taxon>Sphingomonadaceae</taxon>
        <taxon>Novosphingobium</taxon>
    </lineage>
</organism>
<dbReference type="RefSeq" id="WP_244021945.1">
    <property type="nucleotide sequence ID" value="NZ_JALHLF010000062.1"/>
</dbReference>
<accession>A0ABT0BFP1</accession>
<keyword evidence="3" id="KW-1185">Reference proteome</keyword>
<dbReference type="SUPFAM" id="SSF141371">
    <property type="entry name" value="PilZ domain-like"/>
    <property type="match status" value="1"/>
</dbReference>
<dbReference type="Proteomes" id="UP001162881">
    <property type="component" value="Unassembled WGS sequence"/>
</dbReference>
<gene>
    <name evidence="2" type="ORF">MTR62_14035</name>
</gene>
<proteinExistence type="predicted"/>
<dbReference type="Pfam" id="PF07238">
    <property type="entry name" value="PilZ"/>
    <property type="match status" value="1"/>
</dbReference>
<dbReference type="InterPro" id="IPR009875">
    <property type="entry name" value="PilZ_domain"/>
</dbReference>
<protein>
    <submittedName>
        <fullName evidence="2">PilZ domain-containing protein</fullName>
    </submittedName>
</protein>
<evidence type="ECO:0000259" key="1">
    <source>
        <dbReference type="Pfam" id="PF07238"/>
    </source>
</evidence>